<reference evidence="3" key="3">
    <citation type="submission" date="2015-06" db="UniProtKB">
        <authorList>
            <consortium name="EnsemblMetazoa"/>
        </authorList>
    </citation>
    <scope>IDENTIFICATION</scope>
</reference>
<evidence type="ECO:0000313" key="4">
    <source>
        <dbReference type="Proteomes" id="UP000015101"/>
    </source>
</evidence>
<dbReference type="Gene3D" id="3.40.50.150">
    <property type="entry name" value="Vaccinia Virus protein VP39"/>
    <property type="match status" value="1"/>
</dbReference>
<name>T1F967_HELRO</name>
<dbReference type="Proteomes" id="UP000015101">
    <property type="component" value="Unassembled WGS sequence"/>
</dbReference>
<dbReference type="KEGG" id="hro:HELRODRAFT_175356"/>
<dbReference type="eggNOG" id="ENOG502S9J2">
    <property type="taxonomic scope" value="Eukaryota"/>
</dbReference>
<keyword evidence="1" id="KW-0472">Membrane</keyword>
<evidence type="ECO:0000313" key="3">
    <source>
        <dbReference type="EnsemblMetazoa" id="HelroP175356"/>
    </source>
</evidence>
<dbReference type="OrthoDB" id="6074443at2759"/>
<dbReference type="InterPro" id="IPR029063">
    <property type="entry name" value="SAM-dependent_MTases_sf"/>
</dbReference>
<sequence length="264" mass="30315">MAKNNWNRVAICLTLFFLVYVIYRRRCRSSSKFDENSIFIPENSKFTCDDLFEGNSFGKFNFSAKYFEDLPAFREETKKHGTVGDEHLVMFLSEQLALHYLAGKKVFKSVCETGFNYGHSSFNFITARPDSKILSFDIGLHSHTLEIMAYFKKTYLGRFTGIIGDSRFTLPKFVTDHPDYKCNLFFLDGSNTYEVVLSDLKSFSKISDEENIIIFDGYPTKDNSSVETLGKAWEQAKSDEVIAELMRCRKGRDATKGFSIGKFL</sequence>
<accession>T1F967</accession>
<dbReference type="CTD" id="20205366"/>
<evidence type="ECO:0000256" key="1">
    <source>
        <dbReference type="SAM" id="Phobius"/>
    </source>
</evidence>
<dbReference type="EMBL" id="AMQM01005231">
    <property type="status" value="NOT_ANNOTATED_CDS"/>
    <property type="molecule type" value="Genomic_DNA"/>
</dbReference>
<organism evidence="3 4">
    <name type="scientific">Helobdella robusta</name>
    <name type="common">Californian leech</name>
    <dbReference type="NCBI Taxonomy" id="6412"/>
    <lineage>
        <taxon>Eukaryota</taxon>
        <taxon>Metazoa</taxon>
        <taxon>Spiralia</taxon>
        <taxon>Lophotrochozoa</taxon>
        <taxon>Annelida</taxon>
        <taxon>Clitellata</taxon>
        <taxon>Hirudinea</taxon>
        <taxon>Rhynchobdellida</taxon>
        <taxon>Glossiphoniidae</taxon>
        <taxon>Helobdella</taxon>
    </lineage>
</organism>
<keyword evidence="1" id="KW-0812">Transmembrane</keyword>
<feature type="transmembrane region" description="Helical" evidence="1">
    <location>
        <begin position="6"/>
        <end position="23"/>
    </location>
</feature>
<keyword evidence="4" id="KW-1185">Reference proteome</keyword>
<dbReference type="InParanoid" id="T1F967"/>
<proteinExistence type="predicted"/>
<dbReference type="GeneID" id="20205366"/>
<gene>
    <name evidence="3" type="primary">20205366</name>
    <name evidence="2" type="ORF">HELRODRAFT_175356</name>
</gene>
<dbReference type="OMA" id="SHTLEIM"/>
<dbReference type="RefSeq" id="XP_009021032.1">
    <property type="nucleotide sequence ID" value="XM_009022784.1"/>
</dbReference>
<dbReference type="EnsemblMetazoa" id="HelroT175356">
    <property type="protein sequence ID" value="HelroP175356"/>
    <property type="gene ID" value="HelroG175356"/>
</dbReference>
<dbReference type="HOGENOM" id="CLU_081393_0_0_1"/>
<reference evidence="4" key="1">
    <citation type="submission" date="2012-12" db="EMBL/GenBank/DDBJ databases">
        <authorList>
            <person name="Hellsten U."/>
            <person name="Grimwood J."/>
            <person name="Chapman J.A."/>
            <person name="Shapiro H."/>
            <person name="Aerts A."/>
            <person name="Otillar R.P."/>
            <person name="Terry A.Y."/>
            <person name="Boore J.L."/>
            <person name="Simakov O."/>
            <person name="Marletaz F."/>
            <person name="Cho S.-J."/>
            <person name="Edsinger-Gonzales E."/>
            <person name="Havlak P."/>
            <person name="Kuo D.-H."/>
            <person name="Larsson T."/>
            <person name="Lv J."/>
            <person name="Arendt D."/>
            <person name="Savage R."/>
            <person name="Osoegawa K."/>
            <person name="de Jong P."/>
            <person name="Lindberg D.R."/>
            <person name="Seaver E.C."/>
            <person name="Weisblat D.A."/>
            <person name="Putnam N.H."/>
            <person name="Grigoriev I.V."/>
            <person name="Rokhsar D.S."/>
        </authorList>
    </citation>
    <scope>NUCLEOTIDE SEQUENCE</scope>
</reference>
<dbReference type="Pfam" id="PF13578">
    <property type="entry name" value="Methyltransf_24"/>
    <property type="match status" value="1"/>
</dbReference>
<protein>
    <submittedName>
        <fullName evidence="2 3">Uncharacterized protein</fullName>
    </submittedName>
</protein>
<dbReference type="EMBL" id="KB096864">
    <property type="protein sequence ID" value="ESO00861.1"/>
    <property type="molecule type" value="Genomic_DNA"/>
</dbReference>
<dbReference type="AlphaFoldDB" id="T1F967"/>
<reference evidence="2 4" key="2">
    <citation type="journal article" date="2013" name="Nature">
        <title>Insights into bilaterian evolution from three spiralian genomes.</title>
        <authorList>
            <person name="Simakov O."/>
            <person name="Marletaz F."/>
            <person name="Cho S.J."/>
            <person name="Edsinger-Gonzales E."/>
            <person name="Havlak P."/>
            <person name="Hellsten U."/>
            <person name="Kuo D.H."/>
            <person name="Larsson T."/>
            <person name="Lv J."/>
            <person name="Arendt D."/>
            <person name="Savage R."/>
            <person name="Osoegawa K."/>
            <person name="de Jong P."/>
            <person name="Grimwood J."/>
            <person name="Chapman J.A."/>
            <person name="Shapiro H."/>
            <person name="Aerts A."/>
            <person name="Otillar R.P."/>
            <person name="Terry A.Y."/>
            <person name="Boore J.L."/>
            <person name="Grigoriev I.V."/>
            <person name="Lindberg D.R."/>
            <person name="Seaver E.C."/>
            <person name="Weisblat D.A."/>
            <person name="Putnam N.H."/>
            <person name="Rokhsar D.S."/>
        </authorList>
    </citation>
    <scope>NUCLEOTIDE SEQUENCE</scope>
</reference>
<keyword evidence="1" id="KW-1133">Transmembrane helix</keyword>
<evidence type="ECO:0000313" key="2">
    <source>
        <dbReference type="EMBL" id="ESO00861.1"/>
    </source>
</evidence>